<reference evidence="1 2" key="1">
    <citation type="submission" date="2020-02" db="EMBL/GenBank/DDBJ databases">
        <title>Draft genome sequence of Haematococcus lacustris strain NIES-144.</title>
        <authorList>
            <person name="Morimoto D."/>
            <person name="Nakagawa S."/>
            <person name="Yoshida T."/>
            <person name="Sawayama S."/>
        </authorList>
    </citation>
    <scope>NUCLEOTIDE SEQUENCE [LARGE SCALE GENOMIC DNA]</scope>
    <source>
        <strain evidence="1 2">NIES-144</strain>
    </source>
</reference>
<gene>
    <name evidence="1" type="ORF">HaLaN_04770</name>
</gene>
<evidence type="ECO:0000313" key="2">
    <source>
        <dbReference type="Proteomes" id="UP000485058"/>
    </source>
</evidence>
<sequence length="365" mass="38568">LTKLHAVVADLKSDNASLAARTKAAEAAQVSANVDRTWFATARQQLEAGLQEFASGSAQEAALLAELCDRVQQGVTQLTGAMLALEGSGGSLEQAAPRGTLAALDPKLPRWVAADLAEASRRLAALVESERRTRQLVLEQLEVLDQAQGGQVAEATQFWRQALQTAQQEPGTMRAFLLSANKVVHPDMEPSHVLAELVPSSLLEQQAAEIRALRQKRGELQAVAAKATATASALEKSCALERQVAGAAAALQPPLAKAADQRQAQYLQLVANLQAKITVLDKQVAAAQGGRLLAENMAKATARKLGEAEFVAEGRPVEVLGLPDLGIPVLEAMAPALHFTLHHCCRCLELELAPELGPAAGRQAG</sequence>
<dbReference type="AlphaFoldDB" id="A0A699YS25"/>
<dbReference type="EMBL" id="BLLF01000247">
    <property type="protein sequence ID" value="GFH09594.1"/>
    <property type="molecule type" value="Genomic_DNA"/>
</dbReference>
<dbReference type="Proteomes" id="UP000485058">
    <property type="component" value="Unassembled WGS sequence"/>
</dbReference>
<keyword evidence="2" id="KW-1185">Reference proteome</keyword>
<proteinExistence type="predicted"/>
<organism evidence="1 2">
    <name type="scientific">Haematococcus lacustris</name>
    <name type="common">Green alga</name>
    <name type="synonym">Haematococcus pluvialis</name>
    <dbReference type="NCBI Taxonomy" id="44745"/>
    <lineage>
        <taxon>Eukaryota</taxon>
        <taxon>Viridiplantae</taxon>
        <taxon>Chlorophyta</taxon>
        <taxon>core chlorophytes</taxon>
        <taxon>Chlorophyceae</taxon>
        <taxon>CS clade</taxon>
        <taxon>Chlamydomonadales</taxon>
        <taxon>Haematococcaceae</taxon>
        <taxon>Haematococcus</taxon>
    </lineage>
</organism>
<accession>A0A699YS25</accession>
<comment type="caution">
    <text evidence="1">The sequence shown here is derived from an EMBL/GenBank/DDBJ whole genome shotgun (WGS) entry which is preliminary data.</text>
</comment>
<name>A0A699YS25_HAELA</name>
<evidence type="ECO:0000313" key="1">
    <source>
        <dbReference type="EMBL" id="GFH09594.1"/>
    </source>
</evidence>
<feature type="non-terminal residue" evidence="1">
    <location>
        <position position="1"/>
    </location>
</feature>
<protein>
    <submittedName>
        <fullName evidence="1">Uncharacterized protein</fullName>
    </submittedName>
</protein>